<gene>
    <name evidence="2" type="ORF">SKAU_G00187940</name>
</gene>
<feature type="compositionally biased region" description="Basic and acidic residues" evidence="1">
    <location>
        <begin position="11"/>
        <end position="20"/>
    </location>
</feature>
<name>A0A9Q1FDD1_SYNKA</name>
<accession>A0A9Q1FDD1</accession>
<evidence type="ECO:0000256" key="1">
    <source>
        <dbReference type="SAM" id="MobiDB-lite"/>
    </source>
</evidence>
<reference evidence="2" key="1">
    <citation type="journal article" date="2023" name="Science">
        <title>Genome structures resolve the early diversification of teleost fishes.</title>
        <authorList>
            <person name="Parey E."/>
            <person name="Louis A."/>
            <person name="Montfort J."/>
            <person name="Bouchez O."/>
            <person name="Roques C."/>
            <person name="Iampietro C."/>
            <person name="Lluch J."/>
            <person name="Castinel A."/>
            <person name="Donnadieu C."/>
            <person name="Desvignes T."/>
            <person name="Floi Bucao C."/>
            <person name="Jouanno E."/>
            <person name="Wen M."/>
            <person name="Mejri S."/>
            <person name="Dirks R."/>
            <person name="Jansen H."/>
            <person name="Henkel C."/>
            <person name="Chen W.J."/>
            <person name="Zahm M."/>
            <person name="Cabau C."/>
            <person name="Klopp C."/>
            <person name="Thompson A.W."/>
            <person name="Robinson-Rechavi M."/>
            <person name="Braasch I."/>
            <person name="Lecointre G."/>
            <person name="Bobe J."/>
            <person name="Postlethwait J.H."/>
            <person name="Berthelot C."/>
            <person name="Roest Crollius H."/>
            <person name="Guiguen Y."/>
        </authorList>
    </citation>
    <scope>NUCLEOTIDE SEQUENCE</scope>
    <source>
        <strain evidence="2">WJC10195</strain>
    </source>
</reference>
<protein>
    <submittedName>
        <fullName evidence="2">Uncharacterized protein</fullName>
    </submittedName>
</protein>
<organism evidence="2 3">
    <name type="scientific">Synaphobranchus kaupii</name>
    <name type="common">Kaup's arrowtooth eel</name>
    <dbReference type="NCBI Taxonomy" id="118154"/>
    <lineage>
        <taxon>Eukaryota</taxon>
        <taxon>Metazoa</taxon>
        <taxon>Chordata</taxon>
        <taxon>Craniata</taxon>
        <taxon>Vertebrata</taxon>
        <taxon>Euteleostomi</taxon>
        <taxon>Actinopterygii</taxon>
        <taxon>Neopterygii</taxon>
        <taxon>Teleostei</taxon>
        <taxon>Anguilliformes</taxon>
        <taxon>Synaphobranchidae</taxon>
        <taxon>Synaphobranchus</taxon>
    </lineage>
</organism>
<sequence>MGGIDPLAHNKRGESRSHRWPLERSCAFRNADTPSISHRATGHNLITADSFPRPAFSFQRFCRCERQSVNKDRVNGAKMENVHCALAAERSRKQRHQRHTQREEEPRPLLARHRLQQQHENTLLC</sequence>
<comment type="caution">
    <text evidence="2">The sequence shown here is derived from an EMBL/GenBank/DDBJ whole genome shotgun (WGS) entry which is preliminary data.</text>
</comment>
<proteinExistence type="predicted"/>
<dbReference type="AlphaFoldDB" id="A0A9Q1FDD1"/>
<evidence type="ECO:0000313" key="3">
    <source>
        <dbReference type="Proteomes" id="UP001152622"/>
    </source>
</evidence>
<feature type="region of interest" description="Disordered" evidence="1">
    <location>
        <begin position="1"/>
        <end position="20"/>
    </location>
</feature>
<keyword evidence="3" id="KW-1185">Reference proteome</keyword>
<feature type="region of interest" description="Disordered" evidence="1">
    <location>
        <begin position="89"/>
        <end position="125"/>
    </location>
</feature>
<dbReference type="Proteomes" id="UP001152622">
    <property type="component" value="Chromosome 6"/>
</dbReference>
<dbReference type="EMBL" id="JAINUF010000006">
    <property type="protein sequence ID" value="KAJ8356000.1"/>
    <property type="molecule type" value="Genomic_DNA"/>
</dbReference>
<evidence type="ECO:0000313" key="2">
    <source>
        <dbReference type="EMBL" id="KAJ8356000.1"/>
    </source>
</evidence>